<evidence type="ECO:0000256" key="1">
    <source>
        <dbReference type="ARBA" id="ARBA00010687"/>
    </source>
</evidence>
<evidence type="ECO:0000313" key="6">
    <source>
        <dbReference type="Proteomes" id="UP001467690"/>
    </source>
</evidence>
<protein>
    <recommendedName>
        <fullName evidence="4">Arabinogalactan endo-beta-1,4-galactanase</fullName>
        <ecNumber evidence="4">3.2.1.89</ecNumber>
    </recommendedName>
</protein>
<keyword evidence="3 4" id="KW-0326">Glycosidase</keyword>
<evidence type="ECO:0000313" key="5">
    <source>
        <dbReference type="EMBL" id="MER2491758.1"/>
    </source>
</evidence>
<dbReference type="GO" id="GO:0016787">
    <property type="term" value="F:hydrolase activity"/>
    <property type="evidence" value="ECO:0007669"/>
    <property type="project" value="UniProtKB-KW"/>
</dbReference>
<dbReference type="InterPro" id="IPR017853">
    <property type="entry name" value="GH"/>
</dbReference>
<comment type="similarity">
    <text evidence="1 4">Belongs to the glycosyl hydrolase 53 family.</text>
</comment>
<comment type="catalytic activity">
    <reaction evidence="4">
        <text>The enzyme specifically hydrolyzes (1-&gt;4)-beta-D-galactosidic linkages in type I arabinogalactans.</text>
        <dbReference type="EC" id="3.2.1.89"/>
    </reaction>
</comment>
<organism evidence="5 6">
    <name type="scientific">Catenovulum sediminis</name>
    <dbReference type="NCBI Taxonomy" id="1740262"/>
    <lineage>
        <taxon>Bacteria</taxon>
        <taxon>Pseudomonadati</taxon>
        <taxon>Pseudomonadota</taxon>
        <taxon>Gammaproteobacteria</taxon>
        <taxon>Alteromonadales</taxon>
        <taxon>Alteromonadaceae</taxon>
        <taxon>Catenovulum</taxon>
    </lineage>
</organism>
<dbReference type="RefSeq" id="WP_350401339.1">
    <property type="nucleotide sequence ID" value="NZ_JBELOE010000150.1"/>
</dbReference>
<proteinExistence type="inferred from homology"/>
<dbReference type="Proteomes" id="UP001467690">
    <property type="component" value="Unassembled WGS sequence"/>
</dbReference>
<comment type="caution">
    <text evidence="5">The sequence shown here is derived from an EMBL/GenBank/DDBJ whole genome shotgun (WGS) entry which is preliminary data.</text>
</comment>
<dbReference type="SUPFAM" id="SSF51445">
    <property type="entry name" value="(Trans)glycosidases"/>
    <property type="match status" value="1"/>
</dbReference>
<name>A0ABV1RFR2_9ALTE</name>
<dbReference type="Gene3D" id="3.20.20.80">
    <property type="entry name" value="Glycosidases"/>
    <property type="match status" value="1"/>
</dbReference>
<dbReference type="EC" id="3.2.1.89" evidence="4"/>
<dbReference type="EMBL" id="JBELOE010000150">
    <property type="protein sequence ID" value="MER2491758.1"/>
    <property type="molecule type" value="Genomic_DNA"/>
</dbReference>
<dbReference type="Pfam" id="PF07745">
    <property type="entry name" value="Glyco_hydro_53"/>
    <property type="match status" value="1"/>
</dbReference>
<evidence type="ECO:0000256" key="3">
    <source>
        <dbReference type="ARBA" id="ARBA00023295"/>
    </source>
</evidence>
<dbReference type="InterPro" id="IPR011683">
    <property type="entry name" value="Glyco_hydro_53"/>
</dbReference>
<reference evidence="5 6" key="1">
    <citation type="submission" date="2024-06" db="EMBL/GenBank/DDBJ databases">
        <authorList>
            <person name="Chen R.Y."/>
        </authorList>
    </citation>
    <scope>NUCLEOTIDE SEQUENCE [LARGE SCALE GENOMIC DNA]</scope>
    <source>
        <strain evidence="5 6">D2</strain>
    </source>
</reference>
<keyword evidence="6" id="KW-1185">Reference proteome</keyword>
<evidence type="ECO:0000256" key="2">
    <source>
        <dbReference type="ARBA" id="ARBA00022801"/>
    </source>
</evidence>
<gene>
    <name evidence="5" type="ORF">ABS311_07665</name>
</gene>
<keyword evidence="2 4" id="KW-0378">Hydrolase</keyword>
<accession>A0ABV1RFR2</accession>
<dbReference type="PANTHER" id="PTHR34983:SF2">
    <property type="entry name" value="ENDO-BETA-1,4-GALACTANASE"/>
    <property type="match status" value="1"/>
</dbReference>
<evidence type="ECO:0000256" key="4">
    <source>
        <dbReference type="RuleBase" id="RU361192"/>
    </source>
</evidence>
<dbReference type="PANTHER" id="PTHR34983">
    <property type="entry name" value="ARABINOGALACTAN ENDO-BETA-1,4-GALACTANASE A"/>
    <property type="match status" value="1"/>
</dbReference>
<sequence>MQAVNANPFYKGVDLSYVNEMEDHNAVFKEGGIAKDPYQIFADHGANLVRVRLWHNPQWTNYSHFNDVKETIQRAKNAGMQVLLDFHYSDEWTDPNKQYAPEAWHHATNTNQLANLLYQYTYDTLVALDAEGLMPELVQIGNETNGNMCVTSSADLYPIDYNRQAQLMSAGIQATKDAGALSTIMPQTILHIANPAHVHGFFSGIESAGLTNYDIIGMSYYYKWHGYSIQQTADLITLLKNDFNKEVMIVEVAHTWTTESANDNANNIINESAPGYPAPSPLVQKDYMIDLTTAVANSGGLGVVYWEPAWVSTDAFTLWGQGSHWENLTFFDFDYNLLQPGGIDFLAQDYTPQTINYVNTQFKVDMTGVDTSQGVYVTGQFGGVNEWQLIEMADEGNDIYSVTIPVQENSLGAYYFLNAFDWSARETVPAACAEHFASDRGFEILSSEVTFAHQWSSCASIQTGSAEVLFMLDASGTHTSNGMYITGDFTGNGSWTIEPMQTTNGQTFYYYAAINNNTTGGYYYLNANNWSARETVPAACANAYTTDRAYSLGSGDAIVSNTWATCDTPLTYAFEVNMQSSPVYSTAFVTGDFQGTSNWSILPMNAKGNDTWVYVGQLTGAYTGGYYYLNQNNWSARETVPQACAEMYATDRAYTINNPSLIKNHWANCQQSVITQTAGN</sequence>